<evidence type="ECO:0000256" key="7">
    <source>
        <dbReference type="SAM" id="Phobius"/>
    </source>
</evidence>
<dbReference type="AlphaFoldDB" id="A0A2N7VVB1"/>
<keyword evidence="6" id="KW-0813">Transport</keyword>
<feature type="transmembrane region" description="Helical" evidence="7">
    <location>
        <begin position="125"/>
        <end position="149"/>
    </location>
</feature>
<keyword evidence="6" id="KW-0653">Protein transport</keyword>
<dbReference type="RefSeq" id="WP_102644838.1">
    <property type="nucleotide sequence ID" value="NZ_PNYA01000006.1"/>
</dbReference>
<keyword evidence="5 7" id="KW-0472">Membrane</keyword>
<evidence type="ECO:0000256" key="1">
    <source>
        <dbReference type="ARBA" id="ARBA00004651"/>
    </source>
</evidence>
<dbReference type="SUPFAM" id="SSF58113">
    <property type="entry name" value="Apolipoprotein A-I"/>
    <property type="match status" value="1"/>
</dbReference>
<evidence type="ECO:0000256" key="2">
    <source>
        <dbReference type="ARBA" id="ARBA00022475"/>
    </source>
</evidence>
<comment type="subcellular location">
    <subcellularLocation>
        <location evidence="1">Cell membrane</location>
        <topology evidence="1">Multi-pass membrane protein</topology>
    </subcellularLocation>
    <subcellularLocation>
        <location evidence="6">Membrane</location>
        <topology evidence="6">Multi-pass membrane protein</topology>
    </subcellularLocation>
</comment>
<evidence type="ECO:0000259" key="8">
    <source>
        <dbReference type="Pfam" id="PF01618"/>
    </source>
</evidence>
<organism evidence="9 10">
    <name type="scientific">Trinickia dabaoshanensis</name>
    <dbReference type="NCBI Taxonomy" id="564714"/>
    <lineage>
        <taxon>Bacteria</taxon>
        <taxon>Pseudomonadati</taxon>
        <taxon>Pseudomonadota</taxon>
        <taxon>Betaproteobacteria</taxon>
        <taxon>Burkholderiales</taxon>
        <taxon>Burkholderiaceae</taxon>
        <taxon>Trinickia</taxon>
    </lineage>
</organism>
<dbReference type="GO" id="GO:0005886">
    <property type="term" value="C:plasma membrane"/>
    <property type="evidence" value="ECO:0007669"/>
    <property type="project" value="UniProtKB-SubCell"/>
</dbReference>
<protein>
    <recommendedName>
        <fullName evidence="8">MotA/TolQ/ExbB proton channel domain-containing protein</fullName>
    </recommendedName>
</protein>
<evidence type="ECO:0000256" key="3">
    <source>
        <dbReference type="ARBA" id="ARBA00022692"/>
    </source>
</evidence>
<accession>A0A2N7VVB1</accession>
<keyword evidence="3 7" id="KW-0812">Transmembrane</keyword>
<proteinExistence type="inferred from homology"/>
<keyword evidence="10" id="KW-1185">Reference proteome</keyword>
<evidence type="ECO:0000256" key="6">
    <source>
        <dbReference type="RuleBase" id="RU004057"/>
    </source>
</evidence>
<dbReference type="InterPro" id="IPR002898">
    <property type="entry name" value="MotA_ExbB_proton_chnl"/>
</dbReference>
<sequence length="780" mass="83509">MIETILEAPLVAKVCALFILLFVGWFFVRFVPRAMGRWRDLNSIIAGLTRLKGSGGDPTSLFARKQDLAHLWSEFRKSLFDPKSFDSASGEYVPETSRRTVPAEQIFNAQVVVDSRVGAEFFRHLPGILTGIGIIGTFAGLMHGLYAFIISDNTQVVRASLSALLHSVAEAFLVSASAIFFAMVITVIEKFFISRLYQKTEEVACLLDSLYKAGAGEEMLEELLHSSKEYVSNSKTLKDALVQDLKGILTSLTESQIQAQQKIIDEQIRAHNQTSEELGRQIGQHITDGLKAALEEPMKAVQQAVQSATGDRTGAVHTLLTEVVQGLNQSLKDLFGDQIAGINTMQQQTISALQTAVARMEQMSSSLETAGTRATDTMAAKLGEALTGMEARQEMMARQMAQIVEDMKATVASSQTETNSRLQETLAGVSATIESLISSLSQSVATSQDTTNEKLQGALNRVTQSVEALISSLSQTVATSQSEVSTKLQDTLTNVSNAVESLVTNLSQSVAVSQAQSNDRLQETVSSVGQTVNTLVSDLTQQAASADAEHRERQAQLVAHAEAAASGVKSAVEALTAEMRTLVAGTRSAVDTMRASVDSLRTVTTDAVTRMNSGAETLYVASSEFGKAGAAVTGVLQQATGTTDKLAAAAASVSTAAQTMQGVVTDYRATRDQLAQMLTELTRVVDNARTNASLTSDVLSRIEASTQALNVAQRSAEEFLEGVGDVMTESLTSFQQRLADSMTEVNKELVNKTGAVTSLLKQTIANLAQAIELVVPNPEA</sequence>
<reference evidence="9 10" key="1">
    <citation type="submission" date="2018-01" db="EMBL/GenBank/DDBJ databases">
        <title>Whole genome analyses suggest that Burkholderia sensu lato contains two further novel genera in the rhizoxinica-symbiotica group Mycetohabitans gen. nov., and Trinickia gen. nov.: implications for the evolution of diazotrophy and nodulation in the Burkholderiaceae.</title>
        <authorList>
            <person name="Estrada-de los Santos P."/>
            <person name="Palmer M."/>
            <person name="Chavez-Ramirez B."/>
            <person name="Beukes C."/>
            <person name="Steenkamp E.T."/>
            <person name="Hirsch A.M."/>
            <person name="Manyaka P."/>
            <person name="Maluk M."/>
            <person name="Lafos M."/>
            <person name="Crook M."/>
            <person name="Gross E."/>
            <person name="Simon M.F."/>
            <person name="Bueno dos Reis Junior F."/>
            <person name="Poole P.S."/>
            <person name="Venter S.N."/>
            <person name="James E.K."/>
        </authorList>
    </citation>
    <scope>NUCLEOTIDE SEQUENCE [LARGE SCALE GENOMIC DNA]</scope>
    <source>
        <strain evidence="9 10">GIMN1.004</strain>
    </source>
</reference>
<comment type="caution">
    <text evidence="9">The sequence shown here is derived from an EMBL/GenBank/DDBJ whole genome shotgun (WGS) entry which is preliminary data.</text>
</comment>
<dbReference type="NCBIfam" id="NF033916">
    <property type="entry name" value="antiphage_ZorA_3"/>
    <property type="match status" value="1"/>
</dbReference>
<dbReference type="OrthoDB" id="7524818at2"/>
<feature type="domain" description="MotA/TolQ/ExbB proton channel" evidence="8">
    <location>
        <begin position="116"/>
        <end position="201"/>
    </location>
</feature>
<dbReference type="GO" id="GO:0015031">
    <property type="term" value="P:protein transport"/>
    <property type="evidence" value="ECO:0007669"/>
    <property type="project" value="UniProtKB-KW"/>
</dbReference>
<dbReference type="Gene3D" id="1.20.120.20">
    <property type="entry name" value="Apolipoprotein"/>
    <property type="match status" value="1"/>
</dbReference>
<gene>
    <name evidence="9" type="ORF">C0Z18_07815</name>
</gene>
<feature type="transmembrane region" description="Helical" evidence="7">
    <location>
        <begin position="6"/>
        <end position="28"/>
    </location>
</feature>
<dbReference type="Proteomes" id="UP000235616">
    <property type="component" value="Unassembled WGS sequence"/>
</dbReference>
<evidence type="ECO:0000256" key="5">
    <source>
        <dbReference type="ARBA" id="ARBA00023136"/>
    </source>
</evidence>
<dbReference type="EMBL" id="PNYA01000006">
    <property type="protein sequence ID" value="PMS21097.1"/>
    <property type="molecule type" value="Genomic_DNA"/>
</dbReference>
<keyword evidence="2" id="KW-1003">Cell membrane</keyword>
<name>A0A2N7VVB1_9BURK</name>
<feature type="transmembrane region" description="Helical" evidence="7">
    <location>
        <begin position="169"/>
        <end position="188"/>
    </location>
</feature>
<dbReference type="Pfam" id="PF01618">
    <property type="entry name" value="MotA_ExbB"/>
    <property type="match status" value="1"/>
</dbReference>
<evidence type="ECO:0000313" key="10">
    <source>
        <dbReference type="Proteomes" id="UP000235616"/>
    </source>
</evidence>
<evidence type="ECO:0000313" key="9">
    <source>
        <dbReference type="EMBL" id="PMS21097.1"/>
    </source>
</evidence>
<keyword evidence="4 7" id="KW-1133">Transmembrane helix</keyword>
<evidence type="ECO:0000256" key="4">
    <source>
        <dbReference type="ARBA" id="ARBA00022989"/>
    </source>
</evidence>
<comment type="similarity">
    <text evidence="6">Belongs to the exbB/tolQ family.</text>
</comment>